<name>A0AAV5TKR3_9BILA</name>
<organism evidence="2 3">
    <name type="scientific">Pristionchus entomophagus</name>
    <dbReference type="NCBI Taxonomy" id="358040"/>
    <lineage>
        <taxon>Eukaryota</taxon>
        <taxon>Metazoa</taxon>
        <taxon>Ecdysozoa</taxon>
        <taxon>Nematoda</taxon>
        <taxon>Chromadorea</taxon>
        <taxon>Rhabditida</taxon>
        <taxon>Rhabditina</taxon>
        <taxon>Diplogasteromorpha</taxon>
        <taxon>Diplogasteroidea</taxon>
        <taxon>Neodiplogasteridae</taxon>
        <taxon>Pristionchus</taxon>
    </lineage>
</organism>
<reference evidence="2" key="1">
    <citation type="submission" date="2023-10" db="EMBL/GenBank/DDBJ databases">
        <title>Genome assembly of Pristionchus species.</title>
        <authorList>
            <person name="Yoshida K."/>
            <person name="Sommer R.J."/>
        </authorList>
    </citation>
    <scope>NUCLEOTIDE SEQUENCE</scope>
    <source>
        <strain evidence="2">RS0144</strain>
    </source>
</reference>
<accession>A0AAV5TKR3</accession>
<keyword evidence="1" id="KW-0812">Transmembrane</keyword>
<protein>
    <recommendedName>
        <fullName evidence="4">F-box domain-containing protein</fullName>
    </recommendedName>
</protein>
<evidence type="ECO:0000256" key="1">
    <source>
        <dbReference type="SAM" id="Phobius"/>
    </source>
</evidence>
<feature type="non-terminal residue" evidence="2">
    <location>
        <position position="1"/>
    </location>
</feature>
<keyword evidence="1" id="KW-1133">Transmembrane helix</keyword>
<sequence length="350" mass="40826">LLKSSQPMINLDNLPPEVINLIIRMDDRSINEMRLISRSWNTQVAKYLSDRKQCLSLERVYLFASEPEDANYSSRAVVDNETRRRNEDAKDNVHMYAILNERYSGGVGIGSWLKIFNRHDEDIVEVNIIPQRITLTKKGESDSFTQLILVIPIISLMHLAAYDYPLIGIFFALTVVPVTMYSIHKLGCLRETRARSRFTRFFSMFAHIETLVLENLKGDSKHESIINAIQWSLGTIQITRLDVSQQECDQDLQERIIELCRSHNIRHVLISSSILSLNKFQKFVFEFSKLDVELDLYETNESDYPGYFGETRLFWREAEDDLMKYNVSMKMITIHDDSFDPDRYPLNVIH</sequence>
<keyword evidence="1" id="KW-0472">Membrane</keyword>
<comment type="caution">
    <text evidence="2">The sequence shown here is derived from an EMBL/GenBank/DDBJ whole genome shotgun (WGS) entry which is preliminary data.</text>
</comment>
<proteinExistence type="predicted"/>
<evidence type="ECO:0000313" key="3">
    <source>
        <dbReference type="Proteomes" id="UP001432027"/>
    </source>
</evidence>
<keyword evidence="3" id="KW-1185">Reference proteome</keyword>
<dbReference type="EMBL" id="BTSX01000004">
    <property type="protein sequence ID" value="GMS94901.1"/>
    <property type="molecule type" value="Genomic_DNA"/>
</dbReference>
<gene>
    <name evidence="2" type="ORF">PENTCL1PPCAC_17076</name>
</gene>
<dbReference type="Proteomes" id="UP001432027">
    <property type="component" value="Unassembled WGS sequence"/>
</dbReference>
<feature type="transmembrane region" description="Helical" evidence="1">
    <location>
        <begin position="144"/>
        <end position="161"/>
    </location>
</feature>
<evidence type="ECO:0008006" key="4">
    <source>
        <dbReference type="Google" id="ProtNLM"/>
    </source>
</evidence>
<feature type="transmembrane region" description="Helical" evidence="1">
    <location>
        <begin position="167"/>
        <end position="187"/>
    </location>
</feature>
<evidence type="ECO:0000313" key="2">
    <source>
        <dbReference type="EMBL" id="GMS94901.1"/>
    </source>
</evidence>
<dbReference type="AlphaFoldDB" id="A0AAV5TKR3"/>